<evidence type="ECO:0000313" key="7">
    <source>
        <dbReference type="Proteomes" id="UP000031572"/>
    </source>
</evidence>
<dbReference type="SUPFAM" id="SSF141371">
    <property type="entry name" value="PilZ domain-like"/>
    <property type="match status" value="1"/>
</dbReference>
<sequence>MSESAISLVPVRMGDIAIGKPLPRAIYDGQGNLLLASGCVIESRSQLDGLIQHGFIKDYGWGQGMPPARPKETVLVKAARKPVDTPPPEDTSSNKEIIVAMDDVRWHVGETLYLQQVDNTNTRYSVQLIGFVKNKSIFVTSPMVDGKLEFVRDGQTFVVRAFSGKKAYAFIAVALKSVHVPYPYLHLSYPKELRCTVVRRGVRVQVKLVAALSLGQPARDADLTLTDISVGGASAVSKQVLGNKGEEGQIRFKVRAADQDETLNLRVALRSVAPAEAGEGYRHGIEFLDVASRDSLILSAFVHQTLAEGL</sequence>
<dbReference type="STRING" id="709839.TSA66_19135"/>
<name>A0A0C2BWR7_9BURK</name>
<dbReference type="Proteomes" id="UP000031572">
    <property type="component" value="Unassembled WGS sequence"/>
</dbReference>
<dbReference type="AlphaFoldDB" id="A0A0C2BWR7"/>
<evidence type="ECO:0000256" key="2">
    <source>
        <dbReference type="ARBA" id="ARBA00022741"/>
    </source>
</evidence>
<evidence type="ECO:0000256" key="1">
    <source>
        <dbReference type="ARBA" id="ARBA00022636"/>
    </source>
</evidence>
<keyword evidence="1" id="KW-0973">c-di-GMP</keyword>
<keyword evidence="3" id="KW-0975">Bacterial flagellum</keyword>
<feature type="domain" description="PilZ" evidence="4">
    <location>
        <begin position="199"/>
        <end position="302"/>
    </location>
</feature>
<dbReference type="InterPro" id="IPR009875">
    <property type="entry name" value="PilZ_domain"/>
</dbReference>
<dbReference type="GO" id="GO:0035438">
    <property type="term" value="F:cyclic-di-GMP binding"/>
    <property type="evidence" value="ECO:0007669"/>
    <property type="project" value="InterPro"/>
</dbReference>
<keyword evidence="7" id="KW-1185">Reference proteome</keyword>
<reference evidence="6 7" key="1">
    <citation type="submission" date="2014-12" db="EMBL/GenBank/DDBJ databases">
        <title>Denitrispirillum autotrophicum gen. nov., sp. nov., Denitrifying, Facultatively Autotrophic Bacteria Isolated from Rice Paddy Soil.</title>
        <authorList>
            <person name="Ishii S."/>
            <person name="Ashida N."/>
            <person name="Ohno H."/>
            <person name="Otsuka S."/>
            <person name="Yokota A."/>
            <person name="Senoo K."/>
        </authorList>
    </citation>
    <scope>NUCLEOTIDE SEQUENCE [LARGE SCALE GENOMIC DNA]</scope>
    <source>
        <strain evidence="6 7">TSA66</strain>
    </source>
</reference>
<dbReference type="RefSeq" id="WP_040041124.1">
    <property type="nucleotide sequence ID" value="NZ_JWJG01000028.1"/>
</dbReference>
<evidence type="ECO:0000259" key="4">
    <source>
        <dbReference type="Pfam" id="PF07238"/>
    </source>
</evidence>
<dbReference type="Gene3D" id="2.30.110.10">
    <property type="entry name" value="Electron Transport, Fmn-binding Protein, Chain A"/>
    <property type="match status" value="1"/>
</dbReference>
<dbReference type="Pfam" id="PF12945">
    <property type="entry name" value="PilZNR"/>
    <property type="match status" value="1"/>
</dbReference>
<evidence type="ECO:0000259" key="5">
    <source>
        <dbReference type="Pfam" id="PF12945"/>
    </source>
</evidence>
<organism evidence="6 7">
    <name type="scientific">Noviherbaspirillum autotrophicum</name>
    <dbReference type="NCBI Taxonomy" id="709839"/>
    <lineage>
        <taxon>Bacteria</taxon>
        <taxon>Pseudomonadati</taxon>
        <taxon>Pseudomonadota</taxon>
        <taxon>Betaproteobacteria</taxon>
        <taxon>Burkholderiales</taxon>
        <taxon>Oxalobacteraceae</taxon>
        <taxon>Noviherbaspirillum</taxon>
    </lineage>
</organism>
<protein>
    <recommendedName>
        <fullName evidence="8">Flagellar brake protein</fullName>
    </recommendedName>
</protein>
<gene>
    <name evidence="6" type="ORF">TSA66_19135</name>
</gene>
<comment type="caution">
    <text evidence="6">The sequence shown here is derived from an EMBL/GenBank/DDBJ whole genome shotgun (WGS) entry which is preliminary data.</text>
</comment>
<keyword evidence="2" id="KW-0547">Nucleotide-binding</keyword>
<evidence type="ECO:0000313" key="6">
    <source>
        <dbReference type="EMBL" id="KIF82451.1"/>
    </source>
</evidence>
<dbReference type="EMBL" id="JWJG01000028">
    <property type="protein sequence ID" value="KIF82451.1"/>
    <property type="molecule type" value="Genomic_DNA"/>
</dbReference>
<evidence type="ECO:0000256" key="3">
    <source>
        <dbReference type="ARBA" id="ARBA00023143"/>
    </source>
</evidence>
<dbReference type="InterPro" id="IPR009926">
    <property type="entry name" value="T3SS_YcgR_PilZN"/>
</dbReference>
<proteinExistence type="predicted"/>
<dbReference type="OrthoDB" id="5293692at2"/>
<evidence type="ECO:0008006" key="8">
    <source>
        <dbReference type="Google" id="ProtNLM"/>
    </source>
</evidence>
<feature type="domain" description="Type III secretion system flagellar brake protein YcgR PilZN" evidence="5">
    <location>
        <begin position="108"/>
        <end position="190"/>
    </location>
</feature>
<dbReference type="InterPro" id="IPR012349">
    <property type="entry name" value="Split_barrel_FMN-bd"/>
</dbReference>
<dbReference type="Pfam" id="PF07238">
    <property type="entry name" value="PilZ"/>
    <property type="match status" value="1"/>
</dbReference>
<accession>A0A0C2BWR7</accession>
<dbReference type="Gene3D" id="2.40.10.220">
    <property type="entry name" value="predicted glycosyltransferase like domains"/>
    <property type="match status" value="1"/>
</dbReference>